<evidence type="ECO:0000313" key="3">
    <source>
        <dbReference type="Proteomes" id="UP001175211"/>
    </source>
</evidence>
<keyword evidence="3" id="KW-1185">Reference proteome</keyword>
<feature type="domain" description="T6SS Phospholipase effector Tle1-like catalytic" evidence="1">
    <location>
        <begin position="16"/>
        <end position="280"/>
    </location>
</feature>
<organism evidence="2 3">
    <name type="scientific">Armillaria tabescens</name>
    <name type="common">Ringless honey mushroom</name>
    <name type="synonym">Agaricus tabescens</name>
    <dbReference type="NCBI Taxonomy" id="1929756"/>
    <lineage>
        <taxon>Eukaryota</taxon>
        <taxon>Fungi</taxon>
        <taxon>Dikarya</taxon>
        <taxon>Basidiomycota</taxon>
        <taxon>Agaricomycotina</taxon>
        <taxon>Agaricomycetes</taxon>
        <taxon>Agaricomycetidae</taxon>
        <taxon>Agaricales</taxon>
        <taxon>Marasmiineae</taxon>
        <taxon>Physalacriaceae</taxon>
        <taxon>Desarmillaria</taxon>
    </lineage>
</organism>
<reference evidence="2" key="1">
    <citation type="submission" date="2023-06" db="EMBL/GenBank/DDBJ databases">
        <authorList>
            <consortium name="Lawrence Berkeley National Laboratory"/>
            <person name="Ahrendt S."/>
            <person name="Sahu N."/>
            <person name="Indic B."/>
            <person name="Wong-Bajracharya J."/>
            <person name="Merenyi Z."/>
            <person name="Ke H.-M."/>
            <person name="Monk M."/>
            <person name="Kocsube S."/>
            <person name="Drula E."/>
            <person name="Lipzen A."/>
            <person name="Balint B."/>
            <person name="Henrissat B."/>
            <person name="Andreopoulos B."/>
            <person name="Martin F.M."/>
            <person name="Harder C.B."/>
            <person name="Rigling D."/>
            <person name="Ford K.L."/>
            <person name="Foster G.D."/>
            <person name="Pangilinan J."/>
            <person name="Papanicolaou A."/>
            <person name="Barry K."/>
            <person name="LaButti K."/>
            <person name="Viragh M."/>
            <person name="Koriabine M."/>
            <person name="Yan M."/>
            <person name="Riley R."/>
            <person name="Champramary S."/>
            <person name="Plett K.L."/>
            <person name="Tsai I.J."/>
            <person name="Slot J."/>
            <person name="Sipos G."/>
            <person name="Plett J."/>
            <person name="Nagy L.G."/>
            <person name="Grigoriev I.V."/>
        </authorList>
    </citation>
    <scope>NUCLEOTIDE SEQUENCE</scope>
    <source>
        <strain evidence="2">CCBAS 213</strain>
    </source>
</reference>
<accession>A0AA39MIE9</accession>
<dbReference type="PANTHER" id="PTHR33840">
    <property type="match status" value="1"/>
</dbReference>
<dbReference type="PANTHER" id="PTHR33840:SF2">
    <property type="entry name" value="TLE1 PHOSPHOLIPASE DOMAIN-CONTAINING PROTEIN"/>
    <property type="match status" value="1"/>
</dbReference>
<gene>
    <name evidence="2" type="ORF">EV420DRAFT_1623710</name>
</gene>
<evidence type="ECO:0000259" key="1">
    <source>
        <dbReference type="Pfam" id="PF09994"/>
    </source>
</evidence>
<dbReference type="EMBL" id="JAUEPS010000168">
    <property type="protein sequence ID" value="KAK0434988.1"/>
    <property type="molecule type" value="Genomic_DNA"/>
</dbReference>
<dbReference type="Proteomes" id="UP001175211">
    <property type="component" value="Unassembled WGS sequence"/>
</dbReference>
<sequence length="336" mass="38524">MCQRKCDRNCGSTTIRNLVVCLDGTSNQFGHHNTNVIELHSRILKEDQDIPQLTFYRSGIGTLVPPRRFSLRYWLSLGDNVIDQAIAWHVESNVKEAYQWLADNYQRGDRIYLFGFSRGAYQIRMLSGMIEKVGLAYPGNKSSTSLGYELYVNRYIGKKIKDETEAEVLAYNFKKTFSRPIKVHFVGAWDTVSSVGIVRKRSLPLAGAASCTCFFRHALALDERRVKFLPEYFSKGSTPRFGRQPECTESTDVKEVWFAGSHSDMSLNLSRVPLLWMVKEASAAGLRFTSRNMESEWEQGNLHKAIPIKSLKGSWWFLEYVHITRLSYKDDNSTTR</sequence>
<dbReference type="InterPro" id="IPR029058">
    <property type="entry name" value="AB_hydrolase_fold"/>
</dbReference>
<dbReference type="GeneID" id="85359511"/>
<dbReference type="RefSeq" id="XP_060321845.1">
    <property type="nucleotide sequence ID" value="XM_060475963.1"/>
</dbReference>
<dbReference type="SUPFAM" id="SSF53474">
    <property type="entry name" value="alpha/beta-Hydrolases"/>
    <property type="match status" value="1"/>
</dbReference>
<dbReference type="AlphaFoldDB" id="A0AA39MIE9"/>
<proteinExistence type="predicted"/>
<dbReference type="Pfam" id="PF09994">
    <property type="entry name" value="T6SS_Tle1-like_cat"/>
    <property type="match status" value="1"/>
</dbReference>
<evidence type="ECO:0000313" key="2">
    <source>
        <dbReference type="EMBL" id="KAK0434988.1"/>
    </source>
</evidence>
<comment type="caution">
    <text evidence="2">The sequence shown here is derived from an EMBL/GenBank/DDBJ whole genome shotgun (WGS) entry which is preliminary data.</text>
</comment>
<dbReference type="InterPro" id="IPR018712">
    <property type="entry name" value="Tle1-like_cat"/>
</dbReference>
<name>A0AA39MIE9_ARMTA</name>
<protein>
    <recommendedName>
        <fullName evidence="1">T6SS Phospholipase effector Tle1-like catalytic domain-containing protein</fullName>
    </recommendedName>
</protein>